<feature type="compositionally biased region" description="Basic and acidic residues" evidence="6">
    <location>
        <begin position="317"/>
        <end position="330"/>
    </location>
</feature>
<dbReference type="GO" id="GO:0004222">
    <property type="term" value="F:metalloendopeptidase activity"/>
    <property type="evidence" value="ECO:0007669"/>
    <property type="project" value="TreeGrafter"/>
</dbReference>
<dbReference type="Gene3D" id="2.60.120.830">
    <property type="match status" value="1"/>
</dbReference>
<feature type="compositionally biased region" description="Acidic residues" evidence="6">
    <location>
        <begin position="851"/>
        <end position="868"/>
    </location>
</feature>
<dbReference type="Gene3D" id="2.20.100.10">
    <property type="entry name" value="Thrombospondin type-1 (TSP1) repeat"/>
    <property type="match status" value="4"/>
</dbReference>
<dbReference type="InterPro" id="IPR036383">
    <property type="entry name" value="TSP1_rpt_sf"/>
</dbReference>
<dbReference type="GO" id="GO:0006508">
    <property type="term" value="P:proteolysis"/>
    <property type="evidence" value="ECO:0007669"/>
    <property type="project" value="TreeGrafter"/>
</dbReference>
<dbReference type="PROSITE" id="PS50900">
    <property type="entry name" value="PLAC"/>
    <property type="match status" value="1"/>
</dbReference>
<reference evidence="8 9" key="1">
    <citation type="submission" date="2018-04" db="EMBL/GenBank/DDBJ databases">
        <title>The genome of golden apple snail Pomacea canaliculata provides insight into stress tolerance and invasive adaptation.</title>
        <authorList>
            <person name="Liu C."/>
            <person name="Liu B."/>
            <person name="Ren Y."/>
            <person name="Zhang Y."/>
            <person name="Wang H."/>
            <person name="Li S."/>
            <person name="Jiang F."/>
            <person name="Yin L."/>
            <person name="Zhang G."/>
            <person name="Qian W."/>
            <person name="Fan W."/>
        </authorList>
    </citation>
    <scope>NUCLEOTIDE SEQUENCE [LARGE SCALE GENOMIC DNA]</scope>
    <source>
        <strain evidence="8">SZHN2017</strain>
        <tissue evidence="8">Muscle</tissue>
    </source>
</reference>
<keyword evidence="9" id="KW-1185">Reference proteome</keyword>
<feature type="compositionally biased region" description="Basic and acidic residues" evidence="6">
    <location>
        <begin position="271"/>
        <end position="293"/>
    </location>
</feature>
<protein>
    <recommendedName>
        <fullName evidence="7">PLAC domain-containing protein</fullName>
    </recommendedName>
</protein>
<feature type="compositionally biased region" description="Low complexity" evidence="6">
    <location>
        <begin position="821"/>
        <end position="833"/>
    </location>
</feature>
<dbReference type="InterPro" id="IPR050439">
    <property type="entry name" value="ADAMTS_ADAMTS-like"/>
</dbReference>
<dbReference type="InterPro" id="IPR010909">
    <property type="entry name" value="PLAC"/>
</dbReference>
<evidence type="ECO:0000313" key="8">
    <source>
        <dbReference type="EMBL" id="PVD19841.1"/>
    </source>
</evidence>
<feature type="region of interest" description="Disordered" evidence="6">
    <location>
        <begin position="796"/>
        <end position="873"/>
    </location>
</feature>
<dbReference type="Pfam" id="PF05986">
    <property type="entry name" value="ADAMTS_spacer1"/>
    <property type="match status" value="1"/>
</dbReference>
<dbReference type="GO" id="GO:0031012">
    <property type="term" value="C:extracellular matrix"/>
    <property type="evidence" value="ECO:0007669"/>
    <property type="project" value="TreeGrafter"/>
</dbReference>
<dbReference type="InterPro" id="IPR010294">
    <property type="entry name" value="ADAMTS_spacer1"/>
</dbReference>
<dbReference type="SUPFAM" id="SSF82895">
    <property type="entry name" value="TSP-1 type 1 repeat"/>
    <property type="match status" value="4"/>
</dbReference>
<dbReference type="Pfam" id="PF19236">
    <property type="entry name" value="ADAMTS_CR_3"/>
    <property type="match status" value="1"/>
</dbReference>
<keyword evidence="4" id="KW-0677">Repeat</keyword>
<dbReference type="InterPro" id="IPR045371">
    <property type="entry name" value="ADAMTS_CR_3"/>
</dbReference>
<comment type="subcellular location">
    <subcellularLocation>
        <location evidence="1">Secreted</location>
    </subcellularLocation>
</comment>
<dbReference type="PROSITE" id="PS50092">
    <property type="entry name" value="TSP1"/>
    <property type="match status" value="4"/>
</dbReference>
<feature type="region of interest" description="Disordered" evidence="6">
    <location>
        <begin position="261"/>
        <end position="344"/>
    </location>
</feature>
<dbReference type="InterPro" id="IPR013273">
    <property type="entry name" value="ADAMTS/ADAMTS-like"/>
</dbReference>
<keyword evidence="5" id="KW-1015">Disulfide bond</keyword>
<comment type="caution">
    <text evidence="8">The sequence shown here is derived from an EMBL/GenBank/DDBJ whole genome shotgun (WGS) entry which is preliminary data.</text>
</comment>
<keyword evidence="2" id="KW-0964">Secreted</keyword>
<evidence type="ECO:0000256" key="3">
    <source>
        <dbReference type="ARBA" id="ARBA00022729"/>
    </source>
</evidence>
<dbReference type="GO" id="GO:0005576">
    <property type="term" value="C:extracellular region"/>
    <property type="evidence" value="ECO:0007669"/>
    <property type="project" value="UniProtKB-SubCell"/>
</dbReference>
<proteinExistence type="predicted"/>
<dbReference type="PANTHER" id="PTHR13723">
    <property type="entry name" value="ADAMTS A DISINTEGRIN AND METALLOPROTEASE WITH THROMBOSPONDIN MOTIFS PROTEASE"/>
    <property type="match status" value="1"/>
</dbReference>
<dbReference type="PRINTS" id="PR01857">
    <property type="entry name" value="ADAMTSFAMILY"/>
</dbReference>
<evidence type="ECO:0000313" key="9">
    <source>
        <dbReference type="Proteomes" id="UP000245119"/>
    </source>
</evidence>
<evidence type="ECO:0000256" key="5">
    <source>
        <dbReference type="ARBA" id="ARBA00023157"/>
    </source>
</evidence>
<dbReference type="EMBL" id="PZQS01000013">
    <property type="protein sequence ID" value="PVD19841.1"/>
    <property type="molecule type" value="Genomic_DNA"/>
</dbReference>
<accession>A0A2T7NFA2</accession>
<dbReference type="AlphaFoldDB" id="A0A2T7NFA2"/>
<sequence>MSVDSKTAVGGVRGRRGLPAVARVAPAWPTGYDTVMHSATYARCELACKARHHRYYARFQKEVQDGTRCKVDAEAYCIDGECLDVGCDGVLGSGTVVDQCGVCGGEGASCRVISGIFTRVLLAQRDYHHVITIPLGACKINITELAPSRNYFALTTARGNILNGDQQLRHTGQYAGAGTVFDYRRRSGHDCPGACIFAEGPTTEVVEVKLLVYDRNPGIAYHFTVTHDNAAKVMGSTATNPHYDNPNGHNRDHHRLQLRRQPHQQLSSDGEETREARGDVATRHNPQDRKRDMTNSQPTTKMHDADAGGMTLGDSPSHTREKYAGDRRSDTGSLPSTAREFQKGEEVLDQRDVGVRRAQVASSPYFVPEEEDDTPVDYRHYYHTDSEDYRKLQQRAYYSALSTDARARDDLLTSAAKGVPGAEVLQRPNIIPATRNGAHVLWRTKSGSRGHGNALSNDVGDGGDIPLTIPASGHFVWTISGFSECSEPCGGGFQQTAVVCMKRDTRVIVIEENCNANTRPASTSVECNTHPCEARWTVSDWGACTVTCGHGQQTRTVECKQRISPKLQLSVSADRCSDAKPACIPECGKGYKTRLVYCAADDGSSLPSDRCSMDRKPPTRKACTHIKPCGGKWFAGPWSTCNATCGEAWRTRDVVCVKRHDHQLLSVVSKENCARKERPLSREQCSELPPCPSEWYMTAWTQCSKSCGTGTKTREVKCLNATHLSSHTCSTERRPAERRPCNRHACSDLLPNSNDYDVTPHYAYHHQHRPLPRPHLGDAYPNVTSDRFYESAIGDAEPHHSHGVQSHPDPPEESHRHYHQHQQQQQRPYHPSQVVDNEDEGESEERREPTGDDNEGDEVPEEDGDDSCVDSPSSRWCHVVSQARLCRYPHYKSQCCKTCKKHHL</sequence>
<dbReference type="SMART" id="SM00209">
    <property type="entry name" value="TSP1"/>
    <property type="match status" value="4"/>
</dbReference>
<dbReference type="Proteomes" id="UP000245119">
    <property type="component" value="Linkage Group LG13"/>
</dbReference>
<evidence type="ECO:0000256" key="4">
    <source>
        <dbReference type="ARBA" id="ARBA00022737"/>
    </source>
</evidence>
<evidence type="ECO:0000256" key="6">
    <source>
        <dbReference type="SAM" id="MobiDB-lite"/>
    </source>
</evidence>
<evidence type="ECO:0000259" key="7">
    <source>
        <dbReference type="PROSITE" id="PS50900"/>
    </source>
</evidence>
<dbReference type="Pfam" id="PF19030">
    <property type="entry name" value="TSP1_ADAMTS"/>
    <property type="match status" value="5"/>
</dbReference>
<dbReference type="Pfam" id="PF08686">
    <property type="entry name" value="PLAC"/>
    <property type="match status" value="1"/>
</dbReference>
<dbReference type="PANTHER" id="PTHR13723:SF316">
    <property type="entry name" value="LONELY HEART, ISOFORM A"/>
    <property type="match status" value="1"/>
</dbReference>
<organism evidence="8 9">
    <name type="scientific">Pomacea canaliculata</name>
    <name type="common">Golden apple snail</name>
    <dbReference type="NCBI Taxonomy" id="400727"/>
    <lineage>
        <taxon>Eukaryota</taxon>
        <taxon>Metazoa</taxon>
        <taxon>Spiralia</taxon>
        <taxon>Lophotrochozoa</taxon>
        <taxon>Mollusca</taxon>
        <taxon>Gastropoda</taxon>
        <taxon>Caenogastropoda</taxon>
        <taxon>Architaenioglossa</taxon>
        <taxon>Ampullarioidea</taxon>
        <taxon>Ampullariidae</taxon>
        <taxon>Pomacea</taxon>
    </lineage>
</organism>
<feature type="domain" description="PLAC" evidence="7">
    <location>
        <begin position="864"/>
        <end position="903"/>
    </location>
</feature>
<evidence type="ECO:0000256" key="2">
    <source>
        <dbReference type="ARBA" id="ARBA00022525"/>
    </source>
</evidence>
<gene>
    <name evidence="8" type="ORF">C0Q70_20334</name>
</gene>
<dbReference type="FunFam" id="2.20.100.10:FF:000005">
    <property type="entry name" value="ADAM metallopeptidase with thrombospondin type 1 motif 9"/>
    <property type="match status" value="2"/>
</dbReference>
<dbReference type="GO" id="GO:0030198">
    <property type="term" value="P:extracellular matrix organization"/>
    <property type="evidence" value="ECO:0007669"/>
    <property type="project" value="InterPro"/>
</dbReference>
<dbReference type="OrthoDB" id="5950222at2759"/>
<keyword evidence="3" id="KW-0732">Signal</keyword>
<dbReference type="InterPro" id="IPR000884">
    <property type="entry name" value="TSP1_rpt"/>
</dbReference>
<name>A0A2T7NFA2_POMCA</name>
<evidence type="ECO:0000256" key="1">
    <source>
        <dbReference type="ARBA" id="ARBA00004613"/>
    </source>
</evidence>